<organism evidence="9 10">
    <name type="scientific">Pyronema omphalodes (strain CBS 100304)</name>
    <name type="common">Pyronema confluens</name>
    <dbReference type="NCBI Taxonomy" id="1076935"/>
    <lineage>
        <taxon>Eukaryota</taxon>
        <taxon>Fungi</taxon>
        <taxon>Dikarya</taxon>
        <taxon>Ascomycota</taxon>
        <taxon>Pezizomycotina</taxon>
        <taxon>Pezizomycetes</taxon>
        <taxon>Pezizales</taxon>
        <taxon>Pyronemataceae</taxon>
        <taxon>Pyronema</taxon>
    </lineage>
</organism>
<evidence type="ECO:0000256" key="3">
    <source>
        <dbReference type="ARBA" id="ARBA00022777"/>
    </source>
</evidence>
<dbReference type="InterPro" id="IPR011009">
    <property type="entry name" value="Kinase-like_dom_sf"/>
</dbReference>
<dbReference type="eggNOG" id="KOG1035">
    <property type="taxonomic scope" value="Eukaryota"/>
</dbReference>
<dbReference type="PROSITE" id="PS00108">
    <property type="entry name" value="PROTEIN_KINASE_ST"/>
    <property type="match status" value="1"/>
</dbReference>
<dbReference type="InterPro" id="IPR000719">
    <property type="entry name" value="Prot_kinase_dom"/>
</dbReference>
<reference evidence="9 10" key="1">
    <citation type="journal article" date="2013" name="PLoS Genet.">
        <title>The genome and development-dependent transcriptomes of Pyronema confluens: a window into fungal evolution.</title>
        <authorList>
            <person name="Traeger S."/>
            <person name="Altegoer F."/>
            <person name="Freitag M."/>
            <person name="Gabaldon T."/>
            <person name="Kempken F."/>
            <person name="Kumar A."/>
            <person name="Marcet-Houben M."/>
            <person name="Poggeler S."/>
            <person name="Stajich J.E."/>
            <person name="Nowrousian M."/>
        </authorList>
    </citation>
    <scope>NUCLEOTIDE SEQUENCE [LARGE SCALE GENOMIC DNA]</scope>
    <source>
        <strain evidence="10">CBS 100304</strain>
        <tissue evidence="9">Vegetative mycelium</tissue>
    </source>
</reference>
<evidence type="ECO:0000313" key="9">
    <source>
        <dbReference type="EMBL" id="CCX31742.1"/>
    </source>
</evidence>
<dbReference type="EMBL" id="HF935644">
    <property type="protein sequence ID" value="CCX31742.1"/>
    <property type="molecule type" value="Genomic_DNA"/>
</dbReference>
<dbReference type="SUPFAM" id="SSF56112">
    <property type="entry name" value="Protein kinase-like (PK-like)"/>
    <property type="match status" value="1"/>
</dbReference>
<dbReference type="AlphaFoldDB" id="U4LJL0"/>
<comment type="similarity">
    <text evidence="5">Belongs to the protein kinase superfamily. Ser/Thr protein kinase family. GCN2 subfamily.</text>
</comment>
<feature type="compositionally biased region" description="Acidic residues" evidence="7">
    <location>
        <begin position="37"/>
        <end position="70"/>
    </location>
</feature>
<feature type="binding site" evidence="6">
    <location>
        <position position="277"/>
    </location>
    <ligand>
        <name>ATP</name>
        <dbReference type="ChEBI" id="CHEBI:30616"/>
    </ligand>
</feature>
<dbReference type="InterPro" id="IPR017441">
    <property type="entry name" value="Protein_kinase_ATP_BS"/>
</dbReference>
<keyword evidence="3 9" id="KW-0418">Kinase</keyword>
<feature type="region of interest" description="Disordered" evidence="7">
    <location>
        <begin position="1"/>
        <end position="121"/>
    </location>
</feature>
<feature type="compositionally biased region" description="Polar residues" evidence="7">
    <location>
        <begin position="77"/>
        <end position="86"/>
    </location>
</feature>
<dbReference type="InterPro" id="IPR050339">
    <property type="entry name" value="CC_SR_Kinase"/>
</dbReference>
<gene>
    <name evidence="9" type="ORF">PCON_11380</name>
</gene>
<feature type="region of interest" description="Disordered" evidence="7">
    <location>
        <begin position="364"/>
        <end position="386"/>
    </location>
</feature>
<evidence type="ECO:0000256" key="4">
    <source>
        <dbReference type="ARBA" id="ARBA00022840"/>
    </source>
</evidence>
<feature type="domain" description="Protein kinase" evidence="8">
    <location>
        <begin position="248"/>
        <end position="632"/>
    </location>
</feature>
<feature type="compositionally biased region" description="Polar residues" evidence="7">
    <location>
        <begin position="106"/>
        <end position="121"/>
    </location>
</feature>
<dbReference type="OrthoDB" id="1405469at2759"/>
<protein>
    <submittedName>
        <fullName evidence="9">Similar to Eukaryotic translation initiation factor 2-alpha kinase 1 acc. no. Q4R8E0</fullName>
    </submittedName>
</protein>
<dbReference type="InterPro" id="IPR008271">
    <property type="entry name" value="Ser/Thr_kinase_AS"/>
</dbReference>
<dbReference type="GO" id="GO:0005634">
    <property type="term" value="C:nucleus"/>
    <property type="evidence" value="ECO:0007669"/>
    <property type="project" value="TreeGrafter"/>
</dbReference>
<evidence type="ECO:0000259" key="8">
    <source>
        <dbReference type="PROSITE" id="PS50011"/>
    </source>
</evidence>
<dbReference type="PANTHER" id="PTHR11042">
    <property type="entry name" value="EUKARYOTIC TRANSLATION INITIATION FACTOR 2-ALPHA KINASE EIF2-ALPHA KINASE -RELATED"/>
    <property type="match status" value="1"/>
</dbReference>
<dbReference type="Gene3D" id="1.10.510.10">
    <property type="entry name" value="Transferase(Phosphotransferase) domain 1"/>
    <property type="match status" value="1"/>
</dbReference>
<dbReference type="STRING" id="1076935.U4LJL0"/>
<sequence>MPNRKSKEHDQLSSTPRKTSELSGRLSPEIIFSNSDSEGETPTDDSQDYSESESESDTEQQLESDNDSEWESVVGSRVQSQLQSKYNSDDDGDDGPEVDEAEDSDVSGTIASSANTPKPSSDQIFQAAIMEANLKLQNPDLPEEKLQIMLEGMCQAMEQTLGTSMGGAYSKELRSVRSHYYTRTEKYAKQLRGKIDQQTIALPAEPASKALVLSRANSVAANLAGLSLESSRIPLMLGTRPSLIKEDYTEHEILGSGSFGVVSRVVHKLDRADYALKRIPLTSDSLRANGRGNARLGWARILREVRTLAKLDHVNIVRYYSSWVEDGKMVHEEDGFDDFEQELLRLEQDKPVGPAYPENWPDVIYSPKEEETHEKPRRRQLGKNDRQLTVLSEGQAGFFAPSMPRFAAPHNLTLHIVMALYDMSLREFIPFSADISSGDGPDVYHCHCPRATLSIFRDIVEGVAYLHEKGITHRDLKPANVMLHIEHYGGTTCCKQGKATVVPKITDFGIIENFDPRNPDNVQQPQGKLHGTGKYMPPEGGCHPTVDIWALGIILLELACQFGTGTEQWIWFNKAIPGDDNDIQEPCIPGDAVWDRYGIPPMAAGCCNRDSKQRWSITQIKRQVKDSLHKLQGEEDAEGVSDESVF</sequence>
<accession>U4LJL0</accession>
<keyword evidence="2 6" id="KW-0547">Nucleotide-binding</keyword>
<evidence type="ECO:0000256" key="6">
    <source>
        <dbReference type="PROSITE-ProRule" id="PRU10141"/>
    </source>
</evidence>
<keyword evidence="9" id="KW-0648">Protein biosynthesis</keyword>
<dbReference type="Pfam" id="PF00069">
    <property type="entry name" value="Pkinase"/>
    <property type="match status" value="2"/>
</dbReference>
<evidence type="ECO:0000256" key="2">
    <source>
        <dbReference type="ARBA" id="ARBA00022741"/>
    </source>
</evidence>
<dbReference type="GO" id="GO:0004694">
    <property type="term" value="F:eukaryotic translation initiation factor 2alpha kinase activity"/>
    <property type="evidence" value="ECO:0007669"/>
    <property type="project" value="TreeGrafter"/>
</dbReference>
<feature type="compositionally biased region" description="Basic and acidic residues" evidence="7">
    <location>
        <begin position="1"/>
        <end position="11"/>
    </location>
</feature>
<evidence type="ECO:0000313" key="10">
    <source>
        <dbReference type="Proteomes" id="UP000018144"/>
    </source>
</evidence>
<dbReference type="Proteomes" id="UP000018144">
    <property type="component" value="Unassembled WGS sequence"/>
</dbReference>
<name>U4LJL0_PYROM</name>
<dbReference type="GO" id="GO:0005737">
    <property type="term" value="C:cytoplasm"/>
    <property type="evidence" value="ECO:0007669"/>
    <property type="project" value="TreeGrafter"/>
</dbReference>
<dbReference type="PANTHER" id="PTHR11042:SF187">
    <property type="entry name" value="EUKARYOTIC TRANSLATION INITIATION FACTOR 2-ALPHA KINASE 2"/>
    <property type="match status" value="1"/>
</dbReference>
<keyword evidence="9" id="KW-0396">Initiation factor</keyword>
<proteinExistence type="inferred from homology"/>
<dbReference type="PROSITE" id="PS50011">
    <property type="entry name" value="PROTEIN_KINASE_DOM"/>
    <property type="match status" value="1"/>
</dbReference>
<evidence type="ECO:0000256" key="7">
    <source>
        <dbReference type="SAM" id="MobiDB-lite"/>
    </source>
</evidence>
<keyword evidence="10" id="KW-1185">Reference proteome</keyword>
<feature type="compositionally biased region" description="Acidic residues" evidence="7">
    <location>
        <begin position="89"/>
        <end position="105"/>
    </location>
</feature>
<dbReference type="PROSITE" id="PS00107">
    <property type="entry name" value="PROTEIN_KINASE_ATP"/>
    <property type="match status" value="1"/>
</dbReference>
<keyword evidence="4 6" id="KW-0067">ATP-binding</keyword>
<dbReference type="GO" id="GO:0003743">
    <property type="term" value="F:translation initiation factor activity"/>
    <property type="evidence" value="ECO:0007669"/>
    <property type="project" value="UniProtKB-KW"/>
</dbReference>
<evidence type="ECO:0000256" key="1">
    <source>
        <dbReference type="ARBA" id="ARBA00022679"/>
    </source>
</evidence>
<dbReference type="SMART" id="SM00220">
    <property type="entry name" value="S_TKc"/>
    <property type="match status" value="1"/>
</dbReference>
<dbReference type="GO" id="GO:0005524">
    <property type="term" value="F:ATP binding"/>
    <property type="evidence" value="ECO:0007669"/>
    <property type="project" value="UniProtKB-UniRule"/>
</dbReference>
<dbReference type="Gene3D" id="3.30.200.20">
    <property type="entry name" value="Phosphorylase Kinase, domain 1"/>
    <property type="match status" value="1"/>
</dbReference>
<evidence type="ECO:0000256" key="5">
    <source>
        <dbReference type="ARBA" id="ARBA00037982"/>
    </source>
</evidence>
<keyword evidence="1" id="KW-0808">Transferase</keyword>